<keyword evidence="2" id="KW-1185">Reference proteome</keyword>
<sequence>IYKNRNWDMIGLDGNVYGNCIPFPNHDIQCSRGLWSVGGKRMFRCLTRFTVYDFIAANGGRTVG</sequence>
<evidence type="ECO:0000313" key="2">
    <source>
        <dbReference type="Proteomes" id="UP000077069"/>
    </source>
</evidence>
<dbReference type="RefSeq" id="XP_018043512.1">
    <property type="nucleotide sequence ID" value="XM_018173863.1"/>
</dbReference>
<dbReference type="InParanoid" id="A0A177D1N3"/>
<gene>
    <name evidence="1" type="ORF">CC84DRAFT_1079851</name>
</gene>
<organism evidence="1 2">
    <name type="scientific">Paraphaeosphaeria sporulosa</name>
    <dbReference type="NCBI Taxonomy" id="1460663"/>
    <lineage>
        <taxon>Eukaryota</taxon>
        <taxon>Fungi</taxon>
        <taxon>Dikarya</taxon>
        <taxon>Ascomycota</taxon>
        <taxon>Pezizomycotina</taxon>
        <taxon>Dothideomycetes</taxon>
        <taxon>Pleosporomycetidae</taxon>
        <taxon>Pleosporales</taxon>
        <taxon>Massarineae</taxon>
        <taxon>Didymosphaeriaceae</taxon>
        <taxon>Paraphaeosphaeria</taxon>
    </lineage>
</organism>
<dbReference type="GeneID" id="28757349"/>
<accession>A0A177D1N3</accession>
<dbReference type="EMBL" id="KV441548">
    <property type="protein sequence ID" value="OAG13147.1"/>
    <property type="molecule type" value="Genomic_DNA"/>
</dbReference>
<feature type="non-terminal residue" evidence="1">
    <location>
        <position position="1"/>
    </location>
</feature>
<name>A0A177D1N3_9PLEO</name>
<proteinExistence type="predicted"/>
<dbReference type="AlphaFoldDB" id="A0A177D1N3"/>
<dbReference type="Proteomes" id="UP000077069">
    <property type="component" value="Unassembled WGS sequence"/>
</dbReference>
<reference evidence="1 2" key="1">
    <citation type="submission" date="2016-05" db="EMBL/GenBank/DDBJ databases">
        <title>Comparative analysis of secretome profiles of manganese(II)-oxidizing ascomycete fungi.</title>
        <authorList>
            <consortium name="DOE Joint Genome Institute"/>
            <person name="Zeiner C.A."/>
            <person name="Purvine S.O."/>
            <person name="Zink E.M."/>
            <person name="Wu S."/>
            <person name="Pasa-Tolic L."/>
            <person name="Chaput D.L."/>
            <person name="Haridas S."/>
            <person name="Grigoriev I.V."/>
            <person name="Santelli C.M."/>
            <person name="Hansel C.M."/>
        </authorList>
    </citation>
    <scope>NUCLEOTIDE SEQUENCE [LARGE SCALE GENOMIC DNA]</scope>
    <source>
        <strain evidence="1 2">AP3s5-JAC2a</strain>
    </source>
</reference>
<evidence type="ECO:0000313" key="1">
    <source>
        <dbReference type="EMBL" id="OAG13147.1"/>
    </source>
</evidence>
<protein>
    <submittedName>
        <fullName evidence="1">Uncharacterized protein</fullName>
    </submittedName>
</protein>
<dbReference type="OrthoDB" id="3727342at2759"/>